<dbReference type="PANTHER" id="PTHR23312">
    <property type="entry name" value="ARMC5 ARMADILLO REPEAT-CONTAINING -RELATED"/>
    <property type="match status" value="1"/>
</dbReference>
<feature type="region of interest" description="Disordered" evidence="1">
    <location>
        <begin position="1"/>
        <end position="27"/>
    </location>
</feature>
<keyword evidence="3" id="KW-1185">Reference proteome</keyword>
<evidence type="ECO:0000313" key="2">
    <source>
        <dbReference type="EMBL" id="KAK6728997.1"/>
    </source>
</evidence>
<dbReference type="InterPro" id="IPR016024">
    <property type="entry name" value="ARM-type_fold"/>
</dbReference>
<proteinExistence type="predicted"/>
<dbReference type="EMBL" id="JAVFWL010000001">
    <property type="protein sequence ID" value="KAK6728997.1"/>
    <property type="molecule type" value="Genomic_DNA"/>
</dbReference>
<feature type="compositionally biased region" description="Polar residues" evidence="1">
    <location>
        <begin position="17"/>
        <end position="27"/>
    </location>
</feature>
<organism evidence="2 3">
    <name type="scientific">Necator americanus</name>
    <name type="common">Human hookworm</name>
    <dbReference type="NCBI Taxonomy" id="51031"/>
    <lineage>
        <taxon>Eukaryota</taxon>
        <taxon>Metazoa</taxon>
        <taxon>Ecdysozoa</taxon>
        <taxon>Nematoda</taxon>
        <taxon>Chromadorea</taxon>
        <taxon>Rhabditida</taxon>
        <taxon>Rhabditina</taxon>
        <taxon>Rhabditomorpha</taxon>
        <taxon>Strongyloidea</taxon>
        <taxon>Ancylostomatidae</taxon>
        <taxon>Bunostominae</taxon>
        <taxon>Necator</taxon>
    </lineage>
</organism>
<reference evidence="2 3" key="1">
    <citation type="submission" date="2023-08" db="EMBL/GenBank/DDBJ databases">
        <title>A Necator americanus chromosomal reference genome.</title>
        <authorList>
            <person name="Ilik V."/>
            <person name="Petrzelkova K.J."/>
            <person name="Pardy F."/>
            <person name="Fuh T."/>
            <person name="Niatou-Singa F.S."/>
            <person name="Gouil Q."/>
            <person name="Baker L."/>
            <person name="Ritchie M.E."/>
            <person name="Jex A.R."/>
            <person name="Gazzola D."/>
            <person name="Li H."/>
            <person name="Toshio Fujiwara R."/>
            <person name="Zhan B."/>
            <person name="Aroian R.V."/>
            <person name="Pafco B."/>
            <person name="Schwarz E.M."/>
        </authorList>
    </citation>
    <scope>NUCLEOTIDE SEQUENCE [LARGE SCALE GENOMIC DNA]</scope>
    <source>
        <strain evidence="2 3">Aroian</strain>
        <tissue evidence="2">Whole animal</tissue>
    </source>
</reference>
<dbReference type="Gene3D" id="1.25.10.10">
    <property type="entry name" value="Leucine-rich Repeat Variant"/>
    <property type="match status" value="1"/>
</dbReference>
<dbReference type="PANTHER" id="PTHR23312:SF8">
    <property type="entry name" value="ARMADILLO REPEAT-CONTAINING PROTEIN 5"/>
    <property type="match status" value="1"/>
</dbReference>
<name>A0ABR1BUH3_NECAM</name>
<dbReference type="InterPro" id="IPR011989">
    <property type="entry name" value="ARM-like"/>
</dbReference>
<gene>
    <name evidence="2" type="primary">Necator_chrI.g2325</name>
    <name evidence="2" type="ORF">RB195_006198</name>
</gene>
<evidence type="ECO:0000256" key="1">
    <source>
        <dbReference type="SAM" id="MobiDB-lite"/>
    </source>
</evidence>
<feature type="compositionally biased region" description="Basic and acidic residues" evidence="1">
    <location>
        <begin position="1"/>
        <end position="16"/>
    </location>
</feature>
<protein>
    <submittedName>
        <fullName evidence="2">Uncharacterized protein</fullName>
    </submittedName>
</protein>
<evidence type="ECO:0000313" key="3">
    <source>
        <dbReference type="Proteomes" id="UP001303046"/>
    </source>
</evidence>
<comment type="caution">
    <text evidence="2">The sequence shown here is derived from an EMBL/GenBank/DDBJ whole genome shotgun (WGS) entry which is preliminary data.</text>
</comment>
<dbReference type="SUPFAM" id="SSF48371">
    <property type="entry name" value="ARM repeat"/>
    <property type="match status" value="1"/>
</dbReference>
<dbReference type="Proteomes" id="UP001303046">
    <property type="component" value="Unassembled WGS sequence"/>
</dbReference>
<sequence>MEAKRIKLDSEEENSRDSLSQTSVSSMDSIHSPVDLTLDQLRSSDPSVLEKALLNLKSTLRSRSAIEQFIDSESLQRFYLVTDVLAKAATDITNKTPPWLSILKESTSLIANCCHYSITACMKMTSSKIGFASIAVRVFESGSLRHDCKTSMARLVANMCAHKEPAMCVASNTSLVDRLVLLLDSDESSATQALRAIRGLVASNYIKPASEDKAAAEYAAVIREL</sequence>
<accession>A0ABR1BUH3</accession>